<comment type="caution">
    <text evidence="2">The sequence shown here is derived from an EMBL/GenBank/DDBJ whole genome shotgun (WGS) entry which is preliminary data.</text>
</comment>
<feature type="region of interest" description="Disordered" evidence="1">
    <location>
        <begin position="24"/>
        <end position="106"/>
    </location>
</feature>
<evidence type="ECO:0000313" key="3">
    <source>
        <dbReference type="Proteomes" id="UP000717328"/>
    </source>
</evidence>
<protein>
    <submittedName>
        <fullName evidence="2">Uncharacterized protein</fullName>
    </submittedName>
</protein>
<name>A0A9P7KGK6_9AGAR</name>
<gene>
    <name evidence="2" type="ORF">H0H81_002715</name>
</gene>
<accession>A0A9P7KGK6</accession>
<dbReference type="AlphaFoldDB" id="A0A9P7KGK6"/>
<evidence type="ECO:0000256" key="1">
    <source>
        <dbReference type="SAM" id="MobiDB-lite"/>
    </source>
</evidence>
<reference evidence="2" key="1">
    <citation type="submission" date="2021-02" db="EMBL/GenBank/DDBJ databases">
        <authorList>
            <person name="Nieuwenhuis M."/>
            <person name="Van De Peppel L.J.J."/>
        </authorList>
    </citation>
    <scope>NUCLEOTIDE SEQUENCE</scope>
    <source>
        <strain evidence="2">D49</strain>
    </source>
</reference>
<proteinExistence type="predicted"/>
<feature type="compositionally biased region" description="Basic and acidic residues" evidence="1">
    <location>
        <begin position="24"/>
        <end position="40"/>
    </location>
</feature>
<feature type="compositionally biased region" description="Basic and acidic residues" evidence="1">
    <location>
        <begin position="63"/>
        <end position="79"/>
    </location>
</feature>
<evidence type="ECO:0000313" key="2">
    <source>
        <dbReference type="EMBL" id="KAG5649648.1"/>
    </source>
</evidence>
<dbReference type="EMBL" id="JABCKI010000810">
    <property type="protein sequence ID" value="KAG5649648.1"/>
    <property type="molecule type" value="Genomic_DNA"/>
</dbReference>
<feature type="compositionally biased region" description="Polar residues" evidence="1">
    <location>
        <begin position="48"/>
        <end position="60"/>
    </location>
</feature>
<feature type="compositionally biased region" description="Acidic residues" evidence="1">
    <location>
        <begin position="88"/>
        <end position="97"/>
    </location>
</feature>
<sequence>MGIRGKTKFVLVIQHKIVDKLENPRHLDGPSVECLRRSKGGDVGVPATGSTMNQEYNTNYGARDFDRDRERQKGKHVWEEAGVGRAVDDDDAEEENGLCDPRHPDG</sequence>
<organism evidence="2 3">
    <name type="scientific">Sphagnurus paluster</name>
    <dbReference type="NCBI Taxonomy" id="117069"/>
    <lineage>
        <taxon>Eukaryota</taxon>
        <taxon>Fungi</taxon>
        <taxon>Dikarya</taxon>
        <taxon>Basidiomycota</taxon>
        <taxon>Agaricomycotina</taxon>
        <taxon>Agaricomycetes</taxon>
        <taxon>Agaricomycetidae</taxon>
        <taxon>Agaricales</taxon>
        <taxon>Tricholomatineae</taxon>
        <taxon>Lyophyllaceae</taxon>
        <taxon>Sphagnurus</taxon>
    </lineage>
</organism>
<reference evidence="2" key="2">
    <citation type="submission" date="2021-10" db="EMBL/GenBank/DDBJ databases">
        <title>Phylogenomics reveals ancestral predisposition of the termite-cultivated fungus Termitomyces towards a domesticated lifestyle.</title>
        <authorList>
            <person name="Auxier B."/>
            <person name="Grum-Grzhimaylo A."/>
            <person name="Cardenas M.E."/>
            <person name="Lodge J.D."/>
            <person name="Laessoe T."/>
            <person name="Pedersen O."/>
            <person name="Smith M.E."/>
            <person name="Kuyper T.W."/>
            <person name="Franco-Molano E.A."/>
            <person name="Baroni T.J."/>
            <person name="Aanen D.K."/>
        </authorList>
    </citation>
    <scope>NUCLEOTIDE SEQUENCE</scope>
    <source>
        <strain evidence="2">D49</strain>
    </source>
</reference>
<keyword evidence="3" id="KW-1185">Reference proteome</keyword>
<dbReference type="Proteomes" id="UP000717328">
    <property type="component" value="Unassembled WGS sequence"/>
</dbReference>